<name>A0ACC2MRC9_PERAE</name>
<comment type="caution">
    <text evidence="1">The sequence shown here is derived from an EMBL/GenBank/DDBJ whole genome shotgun (WGS) entry which is preliminary data.</text>
</comment>
<dbReference type="EMBL" id="CM056809">
    <property type="protein sequence ID" value="KAJ8648294.1"/>
    <property type="molecule type" value="Genomic_DNA"/>
</dbReference>
<organism evidence="1 2">
    <name type="scientific">Persea americana</name>
    <name type="common">Avocado</name>
    <dbReference type="NCBI Taxonomy" id="3435"/>
    <lineage>
        <taxon>Eukaryota</taxon>
        <taxon>Viridiplantae</taxon>
        <taxon>Streptophyta</taxon>
        <taxon>Embryophyta</taxon>
        <taxon>Tracheophyta</taxon>
        <taxon>Spermatophyta</taxon>
        <taxon>Magnoliopsida</taxon>
        <taxon>Magnoliidae</taxon>
        <taxon>Laurales</taxon>
        <taxon>Lauraceae</taxon>
        <taxon>Persea</taxon>
    </lineage>
</organism>
<sequence length="410" mass="46418">MANNNRTKEFEVSNAYARMTINEEEEGGLIVTGEDVEEGGDVKIDFRYCLVGRFLTNKVINFPAMKNTMALLWRPGREVCIKDPSPTLFLFQFFHEIDVNWVLETRPWTFDKHILLVKRLEENEQPHNVPLFHTSFWVQIYNLPIGFLSEKILKDIGNYIGLFLDSNENNLMGVWRNYMRVRVSIDVRKPLQRRMRIKKAGGEWIWIDFKYECLNIFCFICGLLGHTEQQCPKVYECSTGEMVKAHGHWMKAPNRRNQMNSGERWLRSTPPEELGMKNGNNVESAVAMAVDSVIATNSGNILRTRGDGGADGGIVGSNKEVGEILPSNSESRSKGKSVVGTTIRVGLDKESEEDLKPGIIVSDPKRRRSQDGLHRSVGLGEGMTYQMLEISVDSKNGPAVGPVLQAHRDQ</sequence>
<evidence type="ECO:0000313" key="2">
    <source>
        <dbReference type="Proteomes" id="UP001234297"/>
    </source>
</evidence>
<protein>
    <submittedName>
        <fullName evidence="1">Uncharacterized protein</fullName>
    </submittedName>
</protein>
<reference evidence="1 2" key="1">
    <citation type="journal article" date="2022" name="Hortic Res">
        <title>A haplotype resolved chromosomal level avocado genome allows analysis of novel avocado genes.</title>
        <authorList>
            <person name="Nath O."/>
            <person name="Fletcher S.J."/>
            <person name="Hayward A."/>
            <person name="Shaw L.M."/>
            <person name="Masouleh A.K."/>
            <person name="Furtado A."/>
            <person name="Henry R.J."/>
            <person name="Mitter N."/>
        </authorList>
    </citation>
    <scope>NUCLEOTIDE SEQUENCE [LARGE SCALE GENOMIC DNA]</scope>
    <source>
        <strain evidence="2">cv. Hass</strain>
    </source>
</reference>
<proteinExistence type="predicted"/>
<keyword evidence="2" id="KW-1185">Reference proteome</keyword>
<evidence type="ECO:0000313" key="1">
    <source>
        <dbReference type="EMBL" id="KAJ8648294.1"/>
    </source>
</evidence>
<accession>A0ACC2MRC9</accession>
<dbReference type="Proteomes" id="UP001234297">
    <property type="component" value="Chromosome 1"/>
</dbReference>
<gene>
    <name evidence="1" type="ORF">MRB53_001317</name>
</gene>